<keyword evidence="5" id="KW-0997">Cell inner membrane</keyword>
<evidence type="ECO:0000256" key="6">
    <source>
        <dbReference type="ARBA" id="ARBA00022692"/>
    </source>
</evidence>
<dbReference type="InterPro" id="IPR022346">
    <property type="entry name" value="T2SS_GspH"/>
</dbReference>
<evidence type="ECO:0000256" key="5">
    <source>
        <dbReference type="ARBA" id="ARBA00022519"/>
    </source>
</evidence>
<keyword evidence="6 11" id="KW-0812">Transmembrane</keyword>
<evidence type="ECO:0000313" key="13">
    <source>
        <dbReference type="EMBL" id="MFC3195437.1"/>
    </source>
</evidence>
<evidence type="ECO:0000256" key="9">
    <source>
        <dbReference type="ARBA" id="ARBA00025772"/>
    </source>
</evidence>
<comment type="subcellular location">
    <subcellularLocation>
        <location evidence="1">Cell inner membrane</location>
        <topology evidence="1">Single-pass membrane protein</topology>
    </subcellularLocation>
</comment>
<keyword evidence="4" id="KW-0488">Methylation</keyword>
<dbReference type="Proteomes" id="UP001595533">
    <property type="component" value="Unassembled WGS sequence"/>
</dbReference>
<reference evidence="14" key="1">
    <citation type="journal article" date="2019" name="Int. J. Syst. Evol. Microbiol.">
        <title>The Global Catalogue of Microorganisms (GCM) 10K type strain sequencing project: providing services to taxonomists for standard genome sequencing and annotation.</title>
        <authorList>
            <consortium name="The Broad Institute Genomics Platform"/>
            <consortium name="The Broad Institute Genome Sequencing Center for Infectious Disease"/>
            <person name="Wu L."/>
            <person name="Ma J."/>
        </authorList>
    </citation>
    <scope>NUCLEOTIDE SEQUENCE [LARGE SCALE GENOMIC DNA]</scope>
    <source>
        <strain evidence="14">KCTC 42953</strain>
    </source>
</reference>
<evidence type="ECO:0000259" key="12">
    <source>
        <dbReference type="Pfam" id="PF12019"/>
    </source>
</evidence>
<comment type="caution">
    <text evidence="13">The sequence shown here is derived from an EMBL/GenBank/DDBJ whole genome shotgun (WGS) entry which is preliminary data.</text>
</comment>
<evidence type="ECO:0000256" key="1">
    <source>
        <dbReference type="ARBA" id="ARBA00004377"/>
    </source>
</evidence>
<keyword evidence="7 11" id="KW-1133">Transmembrane helix</keyword>
<evidence type="ECO:0000256" key="2">
    <source>
        <dbReference type="ARBA" id="ARBA00021549"/>
    </source>
</evidence>
<keyword evidence="3" id="KW-1003">Cell membrane</keyword>
<dbReference type="Pfam" id="PF12019">
    <property type="entry name" value="GspH"/>
    <property type="match status" value="1"/>
</dbReference>
<proteinExistence type="inferred from homology"/>
<evidence type="ECO:0000256" key="4">
    <source>
        <dbReference type="ARBA" id="ARBA00022481"/>
    </source>
</evidence>
<comment type="similarity">
    <text evidence="9">Belongs to the GSP H family.</text>
</comment>
<dbReference type="SUPFAM" id="SSF54523">
    <property type="entry name" value="Pili subunits"/>
    <property type="match status" value="1"/>
</dbReference>
<dbReference type="EMBL" id="JBHRTS010000008">
    <property type="protein sequence ID" value="MFC3195437.1"/>
    <property type="molecule type" value="Genomic_DNA"/>
</dbReference>
<evidence type="ECO:0000256" key="10">
    <source>
        <dbReference type="ARBA" id="ARBA00030775"/>
    </source>
</evidence>
<evidence type="ECO:0000256" key="8">
    <source>
        <dbReference type="ARBA" id="ARBA00023136"/>
    </source>
</evidence>
<feature type="domain" description="General secretion pathway GspH" evidence="12">
    <location>
        <begin position="47"/>
        <end position="164"/>
    </location>
</feature>
<feature type="transmembrane region" description="Helical" evidence="11">
    <location>
        <begin position="6"/>
        <end position="29"/>
    </location>
</feature>
<sequence length="176" mass="19706">MKSTQYLPGGFTVIDLIVTLLISTLLLSWGYPSFREFRNNQLLTQSINQFSAAVNFARSQSIIRAEHIVICPSTSFQHCEATGQWHQGYLVFADLNQDRQHNDQDVLLLAGEPLSSGIMAMSSRFRSAIRFTRSGFSPGTNLSIRFCDERGAEHGKALVVSQVGRPRIAQRISRCQ</sequence>
<keyword evidence="8 11" id="KW-0472">Membrane</keyword>
<organism evidence="13 14">
    <name type="scientific">Marinicella sediminis</name>
    <dbReference type="NCBI Taxonomy" id="1792834"/>
    <lineage>
        <taxon>Bacteria</taxon>
        <taxon>Pseudomonadati</taxon>
        <taxon>Pseudomonadota</taxon>
        <taxon>Gammaproteobacteria</taxon>
        <taxon>Lysobacterales</taxon>
        <taxon>Marinicellaceae</taxon>
        <taxon>Marinicella</taxon>
    </lineage>
</organism>
<evidence type="ECO:0000256" key="3">
    <source>
        <dbReference type="ARBA" id="ARBA00022475"/>
    </source>
</evidence>
<evidence type="ECO:0000313" key="14">
    <source>
        <dbReference type="Proteomes" id="UP001595533"/>
    </source>
</evidence>
<evidence type="ECO:0000256" key="11">
    <source>
        <dbReference type="SAM" id="Phobius"/>
    </source>
</evidence>
<keyword evidence="14" id="KW-1185">Reference proteome</keyword>
<gene>
    <name evidence="13" type="ORF">ACFODZ_14375</name>
</gene>
<protein>
    <recommendedName>
        <fullName evidence="2">Type II secretion system protein H</fullName>
    </recommendedName>
    <alternativeName>
        <fullName evidence="10">General secretion pathway protein H</fullName>
    </alternativeName>
</protein>
<dbReference type="RefSeq" id="WP_077412651.1">
    <property type="nucleotide sequence ID" value="NZ_JBHRTS010000008.1"/>
</dbReference>
<name>A0ABV7JE21_9GAMM</name>
<dbReference type="Gene3D" id="3.55.40.10">
    <property type="entry name" value="minor pseudopilin epsh domain"/>
    <property type="match status" value="1"/>
</dbReference>
<dbReference type="InterPro" id="IPR045584">
    <property type="entry name" value="Pilin-like"/>
</dbReference>
<accession>A0ABV7JE21</accession>
<evidence type="ECO:0000256" key="7">
    <source>
        <dbReference type="ARBA" id="ARBA00022989"/>
    </source>
</evidence>